<evidence type="ECO:0000259" key="4">
    <source>
        <dbReference type="Pfam" id="PF00588"/>
    </source>
</evidence>
<dbReference type="PANTHER" id="PTHR43191">
    <property type="entry name" value="RRNA METHYLTRANSFERASE 3"/>
    <property type="match status" value="1"/>
</dbReference>
<evidence type="ECO:0000313" key="7">
    <source>
        <dbReference type="Proteomes" id="UP000018837"/>
    </source>
</evidence>
<dbReference type="GO" id="GO:0032259">
    <property type="term" value="P:methylation"/>
    <property type="evidence" value="ECO:0007669"/>
    <property type="project" value="UniProtKB-KW"/>
</dbReference>
<gene>
    <name evidence="6" type="ORF">N425_01705</name>
</gene>
<dbReference type="PANTHER" id="PTHR43191:SF2">
    <property type="entry name" value="RRNA METHYLTRANSFERASE 3, MITOCHONDRIAL"/>
    <property type="match status" value="1"/>
</dbReference>
<organism evidence="6 7">
    <name type="scientific">Tannerella sp. oral taxon BU063 isolate Cell 2</name>
    <dbReference type="NCBI Taxonomy" id="1411148"/>
    <lineage>
        <taxon>Bacteria</taxon>
        <taxon>Pseudomonadati</taxon>
        <taxon>Bacteroidota</taxon>
        <taxon>Bacteroidia</taxon>
        <taxon>Bacteroidales</taxon>
        <taxon>Tannerellaceae</taxon>
        <taxon>Tannerella</taxon>
    </lineage>
</organism>
<dbReference type="SUPFAM" id="SSF75217">
    <property type="entry name" value="alpha/beta knot"/>
    <property type="match status" value="1"/>
</dbReference>
<proteinExistence type="inferred from homology"/>
<dbReference type="InterPro" id="IPR029026">
    <property type="entry name" value="tRNA_m1G_MTases_N"/>
</dbReference>
<evidence type="ECO:0000256" key="1">
    <source>
        <dbReference type="ARBA" id="ARBA00007228"/>
    </source>
</evidence>
<dbReference type="Proteomes" id="UP000018837">
    <property type="component" value="Unassembled WGS sequence"/>
</dbReference>
<dbReference type="InterPro" id="IPR051259">
    <property type="entry name" value="rRNA_Methyltransferase"/>
</dbReference>
<accession>W2C7A4</accession>
<protein>
    <submittedName>
        <fullName evidence="6">RNA methyltransferase</fullName>
    </submittedName>
</protein>
<dbReference type="AlphaFoldDB" id="W2C7A4"/>
<evidence type="ECO:0000256" key="3">
    <source>
        <dbReference type="ARBA" id="ARBA00022679"/>
    </source>
</evidence>
<evidence type="ECO:0000259" key="5">
    <source>
        <dbReference type="Pfam" id="PF22435"/>
    </source>
</evidence>
<reference evidence="6 7" key="1">
    <citation type="submission" date="2013-11" db="EMBL/GenBank/DDBJ databases">
        <title>Single cell genomics of uncultured Tannerella BU063 (oral taxon 286).</title>
        <authorList>
            <person name="Beall C.J."/>
            <person name="Campbell A.G."/>
            <person name="Griffen A.L."/>
            <person name="Podar M."/>
            <person name="Leys E.J."/>
        </authorList>
    </citation>
    <scope>NUCLEOTIDE SEQUENCE [LARGE SCALE GENOMIC DNA]</scope>
    <source>
        <strain evidence="6">Cell 2</strain>
    </source>
</reference>
<name>W2C7A4_9BACT</name>
<dbReference type="Gene3D" id="3.30.1330.30">
    <property type="match status" value="1"/>
</dbReference>
<keyword evidence="2 6" id="KW-0489">Methyltransferase</keyword>
<evidence type="ECO:0000256" key="2">
    <source>
        <dbReference type="ARBA" id="ARBA00022603"/>
    </source>
</evidence>
<dbReference type="GO" id="GO:0008173">
    <property type="term" value="F:RNA methyltransferase activity"/>
    <property type="evidence" value="ECO:0007669"/>
    <property type="project" value="InterPro"/>
</dbReference>
<feature type="domain" description="tRNA/rRNA methyltransferase SpoU type" evidence="4">
    <location>
        <begin position="105"/>
        <end position="244"/>
    </location>
</feature>
<dbReference type="InterPro" id="IPR029028">
    <property type="entry name" value="Alpha/beta_knot_MTases"/>
</dbReference>
<comment type="caution">
    <text evidence="6">The sequence shown here is derived from an EMBL/GenBank/DDBJ whole genome shotgun (WGS) entry which is preliminary data.</text>
</comment>
<dbReference type="Pfam" id="PF22435">
    <property type="entry name" value="MRM3-like_sub_bind"/>
    <property type="match status" value="1"/>
</dbReference>
<dbReference type="InterPro" id="IPR001537">
    <property type="entry name" value="SpoU_MeTrfase"/>
</dbReference>
<dbReference type="Gene3D" id="3.40.1280.10">
    <property type="match status" value="1"/>
</dbReference>
<dbReference type="SUPFAM" id="SSF55315">
    <property type="entry name" value="L30e-like"/>
    <property type="match status" value="1"/>
</dbReference>
<dbReference type="CDD" id="cd18109">
    <property type="entry name" value="SpoU-like_RNA-MTase"/>
    <property type="match status" value="1"/>
</dbReference>
<feature type="domain" description="MRM3-like substrate binding" evidence="5">
    <location>
        <begin position="5"/>
        <end position="86"/>
    </location>
</feature>
<dbReference type="InterPro" id="IPR053888">
    <property type="entry name" value="MRM3-like_sub_bind"/>
</dbReference>
<dbReference type="InterPro" id="IPR029064">
    <property type="entry name" value="Ribosomal_eL30-like_sf"/>
</dbReference>
<comment type="similarity">
    <text evidence="1">Belongs to the class IV-like SAM-binding methyltransferase superfamily. RNA methyltransferase TrmH family.</text>
</comment>
<dbReference type="PATRIC" id="fig|1411148.3.peg.128"/>
<evidence type="ECO:0000313" key="6">
    <source>
        <dbReference type="EMBL" id="ETK02923.1"/>
    </source>
</evidence>
<dbReference type="GO" id="GO:0003723">
    <property type="term" value="F:RNA binding"/>
    <property type="evidence" value="ECO:0007669"/>
    <property type="project" value="InterPro"/>
</dbReference>
<keyword evidence="3 6" id="KW-0808">Transferase</keyword>
<dbReference type="GO" id="GO:0006396">
    <property type="term" value="P:RNA processing"/>
    <property type="evidence" value="ECO:0007669"/>
    <property type="project" value="InterPro"/>
</dbReference>
<dbReference type="Pfam" id="PF00588">
    <property type="entry name" value="SpoU_methylase"/>
    <property type="match status" value="1"/>
</dbReference>
<dbReference type="EMBL" id="AYUF01000285">
    <property type="protein sequence ID" value="ETK02923.1"/>
    <property type="molecule type" value="Genomic_DNA"/>
</dbReference>
<sequence>MLSKAKIKQVHALELKKHRDEQQAFVAEGTKTVIDLMGTFACEWIAARPEWFDAHAYQLSDGERIEADRDELHRASLLKSPPEVIAIFHRREDDLRSADPTQEWVIALDGVQDPGNLGTVIRTADWLGYTHLVCSPDTADAFGPKAIQSAMGSTARIHIHYTDLPAFIRSHSEAMTYGTFADGTSLYDLPSPLTAGLLVMGSEGRGIRPEVAALVTHRIGIPRYPTDRHGAESLNVAVATAIVCAEIRRRAH</sequence>